<dbReference type="PROSITE" id="PS51462">
    <property type="entry name" value="NUDIX"/>
    <property type="match status" value="1"/>
</dbReference>
<dbReference type="PANTHER" id="PTHR43046:SF14">
    <property type="entry name" value="MUTT_NUDIX FAMILY PROTEIN"/>
    <property type="match status" value="1"/>
</dbReference>
<dbReference type="Pfam" id="PF00293">
    <property type="entry name" value="NUDIX"/>
    <property type="match status" value="1"/>
</dbReference>
<comment type="caution">
    <text evidence="4">The sequence shown here is derived from an EMBL/GenBank/DDBJ whole genome shotgun (WGS) entry which is preliminary data.</text>
</comment>
<reference evidence="4" key="1">
    <citation type="submission" date="2023-07" db="EMBL/GenBank/DDBJ databases">
        <title>Gilvimarinus algae sp. nov., isolated from the surface of Kelp.</title>
        <authorList>
            <person name="Sun Y.Y."/>
            <person name="Gong Y."/>
            <person name="Du Z.J."/>
        </authorList>
    </citation>
    <scope>NUCLEOTIDE SEQUENCE</scope>
    <source>
        <strain evidence="4">SDUM040014</strain>
    </source>
</reference>
<organism evidence="4 5">
    <name type="scientific">Gilvimarinus algae</name>
    <dbReference type="NCBI Taxonomy" id="3058037"/>
    <lineage>
        <taxon>Bacteria</taxon>
        <taxon>Pseudomonadati</taxon>
        <taxon>Pseudomonadota</taxon>
        <taxon>Gammaproteobacteria</taxon>
        <taxon>Cellvibrionales</taxon>
        <taxon>Cellvibrionaceae</taxon>
        <taxon>Gilvimarinus</taxon>
    </lineage>
</organism>
<evidence type="ECO:0000313" key="4">
    <source>
        <dbReference type="EMBL" id="MDO3380599.1"/>
    </source>
</evidence>
<proteinExistence type="predicted"/>
<accession>A0ABT8T8Z3</accession>
<dbReference type="SUPFAM" id="SSF55811">
    <property type="entry name" value="Nudix"/>
    <property type="match status" value="1"/>
</dbReference>
<evidence type="ECO:0000313" key="5">
    <source>
        <dbReference type="Proteomes" id="UP001168380"/>
    </source>
</evidence>
<protein>
    <submittedName>
        <fullName evidence="4">NUDIX hydrolase</fullName>
    </submittedName>
</protein>
<dbReference type="InterPro" id="IPR020084">
    <property type="entry name" value="NUDIX_hydrolase_CS"/>
</dbReference>
<feature type="domain" description="Nudix hydrolase" evidence="3">
    <location>
        <begin position="2"/>
        <end position="145"/>
    </location>
</feature>
<evidence type="ECO:0000256" key="1">
    <source>
        <dbReference type="ARBA" id="ARBA00001946"/>
    </source>
</evidence>
<dbReference type="EMBL" id="JAULRT010000027">
    <property type="protein sequence ID" value="MDO3380599.1"/>
    <property type="molecule type" value="Genomic_DNA"/>
</dbReference>
<gene>
    <name evidence="4" type="ORF">QWI16_00355</name>
</gene>
<dbReference type="InterPro" id="IPR000086">
    <property type="entry name" value="NUDIX_hydrolase_dom"/>
</dbReference>
<evidence type="ECO:0000259" key="3">
    <source>
        <dbReference type="PROSITE" id="PS51462"/>
    </source>
</evidence>
<evidence type="ECO:0000256" key="2">
    <source>
        <dbReference type="ARBA" id="ARBA00022801"/>
    </source>
</evidence>
<dbReference type="CDD" id="cd04688">
    <property type="entry name" value="NUDIX_Hydrolase"/>
    <property type="match status" value="1"/>
</dbReference>
<dbReference type="PANTHER" id="PTHR43046">
    <property type="entry name" value="GDP-MANNOSE MANNOSYL HYDROLASE"/>
    <property type="match status" value="1"/>
</dbReference>
<name>A0ABT8T8Z3_9GAMM</name>
<keyword evidence="5" id="KW-1185">Reference proteome</keyword>
<dbReference type="GO" id="GO:0016787">
    <property type="term" value="F:hydrolase activity"/>
    <property type="evidence" value="ECO:0007669"/>
    <property type="project" value="UniProtKB-KW"/>
</dbReference>
<comment type="cofactor">
    <cofactor evidence="1">
        <name>Mg(2+)</name>
        <dbReference type="ChEBI" id="CHEBI:18420"/>
    </cofactor>
</comment>
<keyword evidence="2 4" id="KW-0378">Hydrolase</keyword>
<dbReference type="PROSITE" id="PS00893">
    <property type="entry name" value="NUDIX_BOX"/>
    <property type="match status" value="1"/>
</dbReference>
<dbReference type="Gene3D" id="3.90.79.10">
    <property type="entry name" value="Nucleoside Triphosphate Pyrophosphohydrolase"/>
    <property type="match status" value="1"/>
</dbReference>
<dbReference type="InterPro" id="IPR015797">
    <property type="entry name" value="NUDIX_hydrolase-like_dom_sf"/>
</dbReference>
<sequence>MPSIRAKAVCVFRHQDTTLLCEGYDPFKDEHYLTPIGGGIEFGETSEQAARREIREEIGTEIDNLTLLGVLENLFTFEGKAGHEIVFVYEASFADAAFYSKTDIQGVESNGAAFKLRWFNQAQVNSGALKICPAGLADIMCDEATQTPAH</sequence>
<dbReference type="Proteomes" id="UP001168380">
    <property type="component" value="Unassembled WGS sequence"/>
</dbReference>
<dbReference type="RefSeq" id="WP_302710722.1">
    <property type="nucleotide sequence ID" value="NZ_JAULRT010000027.1"/>
</dbReference>